<evidence type="ECO:0000259" key="1">
    <source>
        <dbReference type="Pfam" id="PF13435"/>
    </source>
</evidence>
<dbReference type="EMBL" id="MGDD01000064">
    <property type="protein sequence ID" value="OGL47643.1"/>
    <property type="molecule type" value="Genomic_DNA"/>
</dbReference>
<evidence type="ECO:0000313" key="2">
    <source>
        <dbReference type="EMBL" id="OGL47643.1"/>
    </source>
</evidence>
<comment type="caution">
    <text evidence="2">The sequence shown here is derived from an EMBL/GenBank/DDBJ whole genome shotgun (WGS) entry which is preliminary data.</text>
</comment>
<evidence type="ECO:0000313" key="3">
    <source>
        <dbReference type="Proteomes" id="UP000179266"/>
    </source>
</evidence>
<protein>
    <recommendedName>
        <fullName evidence="1">Cytochrome c-552/4 domain-containing protein</fullName>
    </recommendedName>
</protein>
<dbReference type="AlphaFoldDB" id="A0A1F7S1E1"/>
<dbReference type="InterPro" id="IPR023155">
    <property type="entry name" value="Cyt_c-552/4"/>
</dbReference>
<gene>
    <name evidence="2" type="ORF">A2161_19930</name>
</gene>
<organism evidence="2 3">
    <name type="scientific">Candidatus Schekmanbacteria bacterium RBG_13_48_7</name>
    <dbReference type="NCBI Taxonomy" id="1817878"/>
    <lineage>
        <taxon>Bacteria</taxon>
        <taxon>Candidatus Schekmaniibacteriota</taxon>
    </lineage>
</organism>
<proteinExistence type="predicted"/>
<name>A0A1F7S1E1_9BACT</name>
<dbReference type="SUPFAM" id="SSF48695">
    <property type="entry name" value="Multiheme cytochromes"/>
    <property type="match status" value="1"/>
</dbReference>
<sequence>MERHKAIFLFLCIIGITLGFAVVAFSEPTYVGASKCKICHLFEYKSWQQTKHATAFDLLKDDEKKDEKCIKCHITGSVENPGVQCEACHGAGSDFKTKNIMMDPEKRKAAGLIEKPDMKVCTKCHTPEGNPNFKEFKFEERVKDPKGIHEHKKTE</sequence>
<feature type="domain" description="Cytochrome c-552/4" evidence="1">
    <location>
        <begin position="35"/>
        <end position="90"/>
    </location>
</feature>
<reference evidence="2 3" key="1">
    <citation type="journal article" date="2016" name="Nat. Commun.">
        <title>Thousands of microbial genomes shed light on interconnected biogeochemical processes in an aquifer system.</title>
        <authorList>
            <person name="Anantharaman K."/>
            <person name="Brown C.T."/>
            <person name="Hug L.A."/>
            <person name="Sharon I."/>
            <person name="Castelle C.J."/>
            <person name="Probst A.J."/>
            <person name="Thomas B.C."/>
            <person name="Singh A."/>
            <person name="Wilkins M.J."/>
            <person name="Karaoz U."/>
            <person name="Brodie E.L."/>
            <person name="Williams K.H."/>
            <person name="Hubbard S.S."/>
            <person name="Banfield J.F."/>
        </authorList>
    </citation>
    <scope>NUCLEOTIDE SEQUENCE [LARGE SCALE GENOMIC DNA]</scope>
</reference>
<dbReference type="Pfam" id="PF13435">
    <property type="entry name" value="Cytochrome_C554"/>
    <property type="match status" value="1"/>
</dbReference>
<dbReference type="Gene3D" id="1.10.1130.10">
    <property type="entry name" value="Flavocytochrome C3, Chain A"/>
    <property type="match status" value="1"/>
</dbReference>
<dbReference type="Proteomes" id="UP000179266">
    <property type="component" value="Unassembled WGS sequence"/>
</dbReference>
<dbReference type="InterPro" id="IPR036280">
    <property type="entry name" value="Multihaem_cyt_sf"/>
</dbReference>
<accession>A0A1F7S1E1</accession>